<evidence type="ECO:0000313" key="1">
    <source>
        <dbReference type="EMBL" id="KXJ94846.1"/>
    </source>
</evidence>
<dbReference type="OrthoDB" id="408152at2759"/>
<evidence type="ECO:0000313" key="2">
    <source>
        <dbReference type="Proteomes" id="UP000070501"/>
    </source>
</evidence>
<dbReference type="InterPro" id="IPR040632">
    <property type="entry name" value="Sulfotransfer_4"/>
</dbReference>
<dbReference type="STRING" id="196109.A0A136JCJ3"/>
<feature type="non-terminal residue" evidence="1">
    <location>
        <position position="179"/>
    </location>
</feature>
<dbReference type="InParanoid" id="A0A136JCJ3"/>
<sequence length="179" mass="19900">MTPPSQAQRGQGLQVIHAGLYRTGTMSIARAYERLGYRTHHVPTVNPTKTPWVSIERAAEATWPSVPGVKPGRPKLTRADWDAAWTTEYDVVTDILSPFVPQLIQAYPDAKVVVVQRDFDAWWASMQSTILVFLEEPAAGVNRFVGGLLGIRGGHAMRKILLGFFDVRSKDEITETVAR</sequence>
<dbReference type="AlphaFoldDB" id="A0A136JCJ3"/>
<dbReference type="InterPro" id="IPR027417">
    <property type="entry name" value="P-loop_NTPase"/>
</dbReference>
<organism evidence="1 2">
    <name type="scientific">Microdochium bolleyi</name>
    <dbReference type="NCBI Taxonomy" id="196109"/>
    <lineage>
        <taxon>Eukaryota</taxon>
        <taxon>Fungi</taxon>
        <taxon>Dikarya</taxon>
        <taxon>Ascomycota</taxon>
        <taxon>Pezizomycotina</taxon>
        <taxon>Sordariomycetes</taxon>
        <taxon>Xylariomycetidae</taxon>
        <taxon>Xylariales</taxon>
        <taxon>Microdochiaceae</taxon>
        <taxon>Microdochium</taxon>
    </lineage>
</organism>
<reference evidence="2" key="1">
    <citation type="submission" date="2016-02" db="EMBL/GenBank/DDBJ databases">
        <title>Draft genome sequence of Microdochium bolleyi, a fungal endophyte of beachgrass.</title>
        <authorList>
            <consortium name="DOE Joint Genome Institute"/>
            <person name="David A.S."/>
            <person name="May G."/>
            <person name="Haridas S."/>
            <person name="Lim J."/>
            <person name="Wang M."/>
            <person name="Labutti K."/>
            <person name="Lipzen A."/>
            <person name="Barry K."/>
            <person name="Grigoriev I.V."/>
        </authorList>
    </citation>
    <scope>NUCLEOTIDE SEQUENCE [LARGE SCALE GENOMIC DNA]</scope>
    <source>
        <strain evidence="2">J235TASD1</strain>
    </source>
</reference>
<name>A0A136JCJ3_9PEZI</name>
<proteinExistence type="predicted"/>
<dbReference type="EMBL" id="KQ964247">
    <property type="protein sequence ID" value="KXJ94846.1"/>
    <property type="molecule type" value="Genomic_DNA"/>
</dbReference>
<dbReference type="SUPFAM" id="SSF52540">
    <property type="entry name" value="P-loop containing nucleoside triphosphate hydrolases"/>
    <property type="match status" value="1"/>
</dbReference>
<gene>
    <name evidence="1" type="ORF">Micbo1qcDRAFT_160152</name>
</gene>
<dbReference type="Proteomes" id="UP000070501">
    <property type="component" value="Unassembled WGS sequence"/>
</dbReference>
<protein>
    <recommendedName>
        <fullName evidence="3">P-loop containing nucleoside triphosphate hydrolase protein</fullName>
    </recommendedName>
</protein>
<dbReference type="PANTHER" id="PTHR36978">
    <property type="entry name" value="P-LOOP CONTAINING NUCLEOTIDE TRIPHOSPHATE HYDROLASE"/>
    <property type="match status" value="1"/>
</dbReference>
<evidence type="ECO:0008006" key="3">
    <source>
        <dbReference type="Google" id="ProtNLM"/>
    </source>
</evidence>
<accession>A0A136JCJ3</accession>
<dbReference type="Gene3D" id="3.40.50.300">
    <property type="entry name" value="P-loop containing nucleotide triphosphate hydrolases"/>
    <property type="match status" value="1"/>
</dbReference>
<keyword evidence="2" id="KW-1185">Reference proteome</keyword>
<dbReference type="Pfam" id="PF17784">
    <property type="entry name" value="Sulfotransfer_4"/>
    <property type="match status" value="1"/>
</dbReference>
<dbReference type="PANTHER" id="PTHR36978:SF4">
    <property type="entry name" value="P-LOOP CONTAINING NUCLEOSIDE TRIPHOSPHATE HYDROLASE PROTEIN"/>
    <property type="match status" value="1"/>
</dbReference>